<gene>
    <name evidence="1" type="ORF">ABS767_14550</name>
</gene>
<name>A0ABW8YPF3_9SPHN</name>
<accession>A0ABW8YPF3</accession>
<protein>
    <submittedName>
        <fullName evidence="1">Uncharacterized protein</fullName>
    </submittedName>
</protein>
<dbReference type="Proteomes" id="UP001629244">
    <property type="component" value="Unassembled WGS sequence"/>
</dbReference>
<keyword evidence="2" id="KW-1185">Reference proteome</keyword>
<evidence type="ECO:0000313" key="1">
    <source>
        <dbReference type="EMBL" id="MFL9842189.1"/>
    </source>
</evidence>
<reference evidence="1 2" key="1">
    <citation type="submission" date="2024-06" db="EMBL/GenBank/DDBJ databases">
        <authorList>
            <person name="Kaempfer P."/>
            <person name="Viver T."/>
        </authorList>
    </citation>
    <scope>NUCLEOTIDE SEQUENCE [LARGE SCALE GENOMIC DNA]</scope>
    <source>
        <strain evidence="1 2">ST-64</strain>
    </source>
</reference>
<proteinExistence type="predicted"/>
<sequence>MPGWYAGRRGGSSKRVFHQKLGYGEIVEIEGNKLEIEFETAGRKRVMDSFVSLG</sequence>
<evidence type="ECO:0000313" key="2">
    <source>
        <dbReference type="Proteomes" id="UP001629244"/>
    </source>
</evidence>
<dbReference type="EMBL" id="JBELQC010000002">
    <property type="protein sequence ID" value="MFL9842189.1"/>
    <property type="molecule type" value="Genomic_DNA"/>
</dbReference>
<dbReference type="RefSeq" id="WP_408079753.1">
    <property type="nucleotide sequence ID" value="NZ_JBELQC010000002.1"/>
</dbReference>
<comment type="caution">
    <text evidence="1">The sequence shown here is derived from an EMBL/GenBank/DDBJ whole genome shotgun (WGS) entry which is preliminary data.</text>
</comment>
<organism evidence="1 2">
    <name type="scientific">Sphingomonas plantiphila</name>
    <dbReference type="NCBI Taxonomy" id="3163295"/>
    <lineage>
        <taxon>Bacteria</taxon>
        <taxon>Pseudomonadati</taxon>
        <taxon>Pseudomonadota</taxon>
        <taxon>Alphaproteobacteria</taxon>
        <taxon>Sphingomonadales</taxon>
        <taxon>Sphingomonadaceae</taxon>
        <taxon>Sphingomonas</taxon>
    </lineage>
</organism>